<evidence type="ECO:0000313" key="9">
    <source>
        <dbReference type="Proteomes" id="UP000016064"/>
    </source>
</evidence>
<dbReference type="Pfam" id="PF00375">
    <property type="entry name" value="SDF"/>
    <property type="match status" value="1"/>
</dbReference>
<feature type="transmembrane region" description="Helical" evidence="7">
    <location>
        <begin position="324"/>
        <end position="341"/>
    </location>
</feature>
<comment type="subcellular location">
    <subcellularLocation>
        <location evidence="1">Cell membrane</location>
        <topology evidence="1">Multi-pass membrane protein</topology>
    </subcellularLocation>
</comment>
<dbReference type="Proteomes" id="UP000016064">
    <property type="component" value="Unassembled WGS sequence"/>
</dbReference>
<dbReference type="PANTHER" id="PTHR42865">
    <property type="entry name" value="PROTON/GLUTAMATE-ASPARTATE SYMPORTER"/>
    <property type="match status" value="1"/>
</dbReference>
<evidence type="ECO:0000256" key="4">
    <source>
        <dbReference type="ARBA" id="ARBA00022692"/>
    </source>
</evidence>
<evidence type="ECO:0000256" key="1">
    <source>
        <dbReference type="ARBA" id="ARBA00004651"/>
    </source>
</evidence>
<evidence type="ECO:0000256" key="6">
    <source>
        <dbReference type="ARBA" id="ARBA00023136"/>
    </source>
</evidence>
<feature type="transmembrane region" description="Helical" evidence="7">
    <location>
        <begin position="212"/>
        <end position="234"/>
    </location>
</feature>
<evidence type="ECO:0000256" key="3">
    <source>
        <dbReference type="ARBA" id="ARBA00022475"/>
    </source>
</evidence>
<keyword evidence="5 7" id="KW-1133">Transmembrane helix</keyword>
<dbReference type="InterPro" id="IPR001991">
    <property type="entry name" value="Na-dicarboxylate_symporter"/>
</dbReference>
<proteinExistence type="predicted"/>
<reference evidence="8 9" key="1">
    <citation type="submission" date="2013-07" db="EMBL/GenBank/DDBJ databases">
        <title>Isolation of a new Chlamydia species from the feral Sacred Ibis (Threskiornis aethiopicus): Chlamydia ibidis.</title>
        <authorList>
            <person name="Vorimore F."/>
            <person name="Hsia R.-C."/>
            <person name="Huot-Creasy H."/>
            <person name="Bastian S."/>
            <person name="Deruyter L."/>
            <person name="Passet A."/>
            <person name="Sachse K."/>
            <person name="Bavoil P."/>
            <person name="Myers G."/>
            <person name="Laroucau K."/>
        </authorList>
    </citation>
    <scope>NUCLEOTIDE SEQUENCE [LARGE SCALE GENOMIC DNA]</scope>
    <source>
        <strain evidence="8 9">10-1398/6</strain>
    </source>
</reference>
<evidence type="ECO:0000313" key="8">
    <source>
        <dbReference type="EMBL" id="EQM62903.1"/>
    </source>
</evidence>
<protein>
    <submittedName>
        <fullName evidence="8">Dicarboxylate symporter family protein</fullName>
    </submittedName>
</protein>
<keyword evidence="9" id="KW-1185">Reference proteome</keyword>
<dbReference type="InterPro" id="IPR036458">
    <property type="entry name" value="Na:dicarbo_symporter_sf"/>
</dbReference>
<name>A0ABP2XEI4_9CHLA</name>
<sequence length="413" mass="43227">MKLWMKILIGLFIGVAVGLVLGERAAIVKPIGDIFLNLLGMVVHPLVFCSIVLGIASISDMKKLGRIGIKSLSLYLGTTCLAIIIGLCFAQFFSPGKGCDLSQAAQINFDASALQGKGGLNLFSMMLQIFPSNVAKAFVEGNILQIIVFAIFLGVSLRLAGDHGKPVAKFIESLSEVLLRMVGIVMSFAPYGIGASIAWISGSHGVSILWQLGKFVFAFYLACFFHAFFVFGGMVRFGCKMPFTRFLTGMLDAISCAASTASSSATLPMTMRCVSNNLGVSSEVSGFVLPLGATVNMNGTAIFQAMAAVFIAQAYNCPLPLTSLLLIVVTATLSAVGSAGVPGGGMLTLGCVLGSVGLPIQGIGVIAGIDRIRDIIGTPMNILGDAVVALYVASSEGEVTSSQIIKKERPETI</sequence>
<accession>A0ABP2XEI4</accession>
<dbReference type="SUPFAM" id="SSF118215">
    <property type="entry name" value="Proton glutamate symport protein"/>
    <property type="match status" value="1"/>
</dbReference>
<keyword evidence="6 7" id="KW-0472">Membrane</keyword>
<dbReference type="Gene3D" id="1.10.3860.10">
    <property type="entry name" value="Sodium:dicarboxylate symporter"/>
    <property type="match status" value="1"/>
</dbReference>
<dbReference type="RefSeq" id="WP_020370938.1">
    <property type="nucleotide sequence ID" value="NZ_APJW01000001.1"/>
</dbReference>
<keyword evidence="3" id="KW-1003">Cell membrane</keyword>
<feature type="transmembrane region" description="Helical" evidence="7">
    <location>
        <begin position="38"/>
        <end position="60"/>
    </location>
</feature>
<dbReference type="PANTHER" id="PTHR42865:SF7">
    <property type="entry name" value="PROTON_GLUTAMATE-ASPARTATE SYMPORTER"/>
    <property type="match status" value="1"/>
</dbReference>
<feature type="transmembrane region" description="Helical" evidence="7">
    <location>
        <begin position="72"/>
        <end position="93"/>
    </location>
</feature>
<feature type="transmembrane region" description="Helical" evidence="7">
    <location>
        <begin position="181"/>
        <end position="200"/>
    </location>
</feature>
<comment type="caution">
    <text evidence="8">The sequence shown here is derived from an EMBL/GenBank/DDBJ whole genome shotgun (WGS) entry which is preliminary data.</text>
</comment>
<gene>
    <name evidence="8" type="ORF">H359_0297</name>
</gene>
<feature type="transmembrane region" description="Helical" evidence="7">
    <location>
        <begin position="347"/>
        <end position="369"/>
    </location>
</feature>
<feature type="transmembrane region" description="Helical" evidence="7">
    <location>
        <begin position="143"/>
        <end position="160"/>
    </location>
</feature>
<evidence type="ECO:0000256" key="2">
    <source>
        <dbReference type="ARBA" id="ARBA00022448"/>
    </source>
</evidence>
<keyword evidence="2" id="KW-0813">Transport</keyword>
<dbReference type="EMBL" id="APJW01000001">
    <property type="protein sequence ID" value="EQM62903.1"/>
    <property type="molecule type" value="Genomic_DNA"/>
</dbReference>
<keyword evidence="4 7" id="KW-0812">Transmembrane</keyword>
<dbReference type="PRINTS" id="PR00173">
    <property type="entry name" value="EDTRNSPORT"/>
</dbReference>
<organism evidence="8 9">
    <name type="scientific">Chlamydia ibidis 10-1398/6</name>
    <dbReference type="NCBI Taxonomy" id="1046581"/>
    <lineage>
        <taxon>Bacteria</taxon>
        <taxon>Pseudomonadati</taxon>
        <taxon>Chlamydiota</taxon>
        <taxon>Chlamydiia</taxon>
        <taxon>Chlamydiales</taxon>
        <taxon>Chlamydiaceae</taxon>
        <taxon>Chlamydia/Chlamydophila group</taxon>
        <taxon>Chlamydia</taxon>
    </lineage>
</organism>
<evidence type="ECO:0000256" key="5">
    <source>
        <dbReference type="ARBA" id="ARBA00022989"/>
    </source>
</evidence>
<evidence type="ECO:0000256" key="7">
    <source>
        <dbReference type="SAM" id="Phobius"/>
    </source>
</evidence>